<sequence>MAVAQPSIVTGVKDISTDPDGDDIMALDGMSSLNAESSCSHALSIERLRSHNHAFDMHNSRGADTSQWLQYPRSSVL</sequence>
<dbReference type="AlphaFoldDB" id="A0AAW0IM27"/>
<comment type="caution">
    <text evidence="1">The sequence shown here is derived from an EMBL/GenBank/DDBJ whole genome shotgun (WGS) entry which is preliminary data.</text>
</comment>
<gene>
    <name evidence="1" type="ORF">U0070_021154</name>
</gene>
<dbReference type="EMBL" id="JBBHLL010000115">
    <property type="protein sequence ID" value="KAK7815191.1"/>
    <property type="molecule type" value="Genomic_DNA"/>
</dbReference>
<reference evidence="1 2" key="1">
    <citation type="journal article" date="2023" name="bioRxiv">
        <title>Conserved and derived expression patterns and positive selection on dental genes reveal complex evolutionary context of ever-growing rodent molars.</title>
        <authorList>
            <person name="Calamari Z.T."/>
            <person name="Song A."/>
            <person name="Cohen E."/>
            <person name="Akter M."/>
            <person name="Roy R.D."/>
            <person name="Hallikas O."/>
            <person name="Christensen M.M."/>
            <person name="Li P."/>
            <person name="Marangoni P."/>
            <person name="Jernvall J."/>
            <person name="Klein O.D."/>
        </authorList>
    </citation>
    <scope>NUCLEOTIDE SEQUENCE [LARGE SCALE GENOMIC DNA]</scope>
    <source>
        <strain evidence="1">V071</strain>
    </source>
</reference>
<name>A0AAW0IM27_MYOGA</name>
<protein>
    <submittedName>
        <fullName evidence="1">Uncharacterized protein</fullName>
    </submittedName>
</protein>
<keyword evidence="2" id="KW-1185">Reference proteome</keyword>
<evidence type="ECO:0000313" key="2">
    <source>
        <dbReference type="Proteomes" id="UP001488838"/>
    </source>
</evidence>
<organism evidence="1 2">
    <name type="scientific">Myodes glareolus</name>
    <name type="common">Bank vole</name>
    <name type="synonym">Clethrionomys glareolus</name>
    <dbReference type="NCBI Taxonomy" id="447135"/>
    <lineage>
        <taxon>Eukaryota</taxon>
        <taxon>Metazoa</taxon>
        <taxon>Chordata</taxon>
        <taxon>Craniata</taxon>
        <taxon>Vertebrata</taxon>
        <taxon>Euteleostomi</taxon>
        <taxon>Mammalia</taxon>
        <taxon>Eutheria</taxon>
        <taxon>Euarchontoglires</taxon>
        <taxon>Glires</taxon>
        <taxon>Rodentia</taxon>
        <taxon>Myomorpha</taxon>
        <taxon>Muroidea</taxon>
        <taxon>Cricetidae</taxon>
        <taxon>Arvicolinae</taxon>
        <taxon>Myodes</taxon>
    </lineage>
</organism>
<proteinExistence type="predicted"/>
<accession>A0AAW0IM27</accession>
<dbReference type="Proteomes" id="UP001488838">
    <property type="component" value="Unassembled WGS sequence"/>
</dbReference>
<evidence type="ECO:0000313" key="1">
    <source>
        <dbReference type="EMBL" id="KAK7815191.1"/>
    </source>
</evidence>